<reference evidence="1 2" key="1">
    <citation type="submission" date="2020-04" db="EMBL/GenBank/DDBJ databases">
        <authorList>
            <person name="De Canck E."/>
        </authorList>
    </citation>
    <scope>NUCLEOTIDE SEQUENCE [LARGE SCALE GENOMIC DNA]</scope>
    <source>
        <strain evidence="1 2">LMG 3458</strain>
    </source>
</reference>
<accession>A0A6S6ZEW5</accession>
<gene>
    <name evidence="1" type="ORF">LMG3458_01099</name>
</gene>
<evidence type="ECO:0008006" key="3">
    <source>
        <dbReference type="Google" id="ProtNLM"/>
    </source>
</evidence>
<evidence type="ECO:0000313" key="2">
    <source>
        <dbReference type="Proteomes" id="UP000494111"/>
    </source>
</evidence>
<protein>
    <recommendedName>
        <fullName evidence="3">Bacteriophage tail tape measure C-terminal domain-containing protein</fullName>
    </recommendedName>
</protein>
<sequence>MATSNSGGLSASDLARLVNATNLQTAAYKNMTAACNAYSKSVAQSTATAKADTTVQQKSVAERDKVSKGLNEEARAQTRRSAAVEQTLADLDRTWQLFGIKTEEGKMRYETRSGKFAGEDEKTREELLWRARELDQQQQGKDRQAYINGITGKDPAKDAQIMQKRDWLEEARNTGEITEGQYAQSLKGLEEKKPDEDFMSKLNGKLVESARDGAGKIQDVLGTKMYDFVADKFDKMGLSFLNNVAKMATSAASAKLMETLLGGDFMSGKNGGGLGGWIGAAGSWISGLFGSGAGAGASAASGVAQAFPISMNAKGNAFTNGMVSSPVAFPMGVMGEAGPEAIMPLHRGADGSLGIRAAFPTVGGDTGQMGGGVSVNVYVQDGNVNSETESGEGGWKQFGQQIGEYVNQLVDRRMTQSYRQGGLAWQASNNRLAGA</sequence>
<name>A0A6S6ZEW5_9BURK</name>
<dbReference type="EMBL" id="CADIJO010000003">
    <property type="protein sequence ID" value="CAB3671125.1"/>
    <property type="molecule type" value="Genomic_DNA"/>
</dbReference>
<evidence type="ECO:0000313" key="1">
    <source>
        <dbReference type="EMBL" id="CAB3671125.1"/>
    </source>
</evidence>
<proteinExistence type="predicted"/>
<dbReference type="RefSeq" id="WP_175191728.1">
    <property type="nucleotide sequence ID" value="NZ_CADIJO010000003.1"/>
</dbReference>
<organism evidence="1 2">
    <name type="scientific">Achromobacter deleyi</name>
    <dbReference type="NCBI Taxonomy" id="1353891"/>
    <lineage>
        <taxon>Bacteria</taxon>
        <taxon>Pseudomonadati</taxon>
        <taxon>Pseudomonadota</taxon>
        <taxon>Betaproteobacteria</taxon>
        <taxon>Burkholderiales</taxon>
        <taxon>Alcaligenaceae</taxon>
        <taxon>Achromobacter</taxon>
    </lineage>
</organism>
<dbReference type="AlphaFoldDB" id="A0A6S6ZEW5"/>
<dbReference type="Proteomes" id="UP000494111">
    <property type="component" value="Unassembled WGS sequence"/>
</dbReference>